<evidence type="ECO:0000256" key="1">
    <source>
        <dbReference type="SAM" id="SignalP"/>
    </source>
</evidence>
<dbReference type="Proteomes" id="UP001595886">
    <property type="component" value="Unassembled WGS sequence"/>
</dbReference>
<keyword evidence="1" id="KW-0732">Signal</keyword>
<sequence>MFRFRLSCAVLGLSLASAALAQDPPAAVAAAPAEAPVMETVLVTGEQPGPGLWKVSKGDHVLWILGTWSPLPAGMTWRSKEADELIAQSQEVLTTPRPSVELGFFRRLTLLPSLIGVRKNADGDKLEDVLPPDLYARWQVLKERYIGRDRGIERQRPMFAARELYRKAIVKSGLSLKNDAQSLVREIARQHAVKVTEVNVEIEIDDPRQAIREFRNSPREADVACLRATMDRLDTDLAAMKQRANAWAAGDLDGLRSLPYVDQNATCIGGVASAPGLRERVAAAQARVAEEWTRAAEGALVRNASTFAVLPMDELTKSDGWLARLRDKGYAVEAPE</sequence>
<dbReference type="InterPro" id="IPR010916">
    <property type="entry name" value="TonB_box_CS"/>
</dbReference>
<dbReference type="EMBL" id="JBHSHD010000007">
    <property type="protein sequence ID" value="MFC4820369.1"/>
    <property type="molecule type" value="Genomic_DNA"/>
</dbReference>
<name>A0ABV9QY00_9GAMM</name>
<dbReference type="RefSeq" id="WP_380020215.1">
    <property type="nucleotide sequence ID" value="NZ_JBHSHD010000007.1"/>
</dbReference>
<gene>
    <name evidence="2" type="ORF">ACFO6Q_08535</name>
</gene>
<dbReference type="CDD" id="cd14788">
    <property type="entry name" value="GumN"/>
    <property type="match status" value="1"/>
</dbReference>
<organism evidence="2 3">
    <name type="scientific">Dokdonella ginsengisoli</name>
    <dbReference type="NCBI Taxonomy" id="363846"/>
    <lineage>
        <taxon>Bacteria</taxon>
        <taxon>Pseudomonadati</taxon>
        <taxon>Pseudomonadota</taxon>
        <taxon>Gammaproteobacteria</taxon>
        <taxon>Lysobacterales</taxon>
        <taxon>Rhodanobacteraceae</taxon>
        <taxon>Dokdonella</taxon>
    </lineage>
</organism>
<protein>
    <submittedName>
        <fullName evidence="2">TraB/GumN family protein</fullName>
    </submittedName>
</protein>
<comment type="caution">
    <text evidence="2">The sequence shown here is derived from an EMBL/GenBank/DDBJ whole genome shotgun (WGS) entry which is preliminary data.</text>
</comment>
<proteinExistence type="predicted"/>
<accession>A0ABV9QY00</accession>
<dbReference type="InterPro" id="IPR002816">
    <property type="entry name" value="TraB/PrgY/GumN_fam"/>
</dbReference>
<keyword evidence="3" id="KW-1185">Reference proteome</keyword>
<dbReference type="PROSITE" id="PS00430">
    <property type="entry name" value="TONB_DEPENDENT_REC_1"/>
    <property type="match status" value="1"/>
</dbReference>
<evidence type="ECO:0000313" key="3">
    <source>
        <dbReference type="Proteomes" id="UP001595886"/>
    </source>
</evidence>
<dbReference type="Pfam" id="PF01963">
    <property type="entry name" value="TraB_PrgY_gumN"/>
    <property type="match status" value="1"/>
</dbReference>
<feature type="chain" id="PRO_5046595817" evidence="1">
    <location>
        <begin position="22"/>
        <end position="336"/>
    </location>
</feature>
<evidence type="ECO:0000313" key="2">
    <source>
        <dbReference type="EMBL" id="MFC4820369.1"/>
    </source>
</evidence>
<reference evidence="3" key="1">
    <citation type="journal article" date="2019" name="Int. J. Syst. Evol. Microbiol.">
        <title>The Global Catalogue of Microorganisms (GCM) 10K type strain sequencing project: providing services to taxonomists for standard genome sequencing and annotation.</title>
        <authorList>
            <consortium name="The Broad Institute Genomics Platform"/>
            <consortium name="The Broad Institute Genome Sequencing Center for Infectious Disease"/>
            <person name="Wu L."/>
            <person name="Ma J."/>
        </authorList>
    </citation>
    <scope>NUCLEOTIDE SEQUENCE [LARGE SCALE GENOMIC DNA]</scope>
    <source>
        <strain evidence="3">CCUG 30340</strain>
    </source>
</reference>
<feature type="signal peptide" evidence="1">
    <location>
        <begin position="1"/>
        <end position="21"/>
    </location>
</feature>